<evidence type="ECO:0000256" key="1">
    <source>
        <dbReference type="ARBA" id="ARBA00004651"/>
    </source>
</evidence>
<comment type="subcellular location">
    <subcellularLocation>
        <location evidence="1">Cell membrane</location>
        <topology evidence="1">Multi-pass membrane protein</topology>
    </subcellularLocation>
</comment>
<evidence type="ECO:0000313" key="14">
    <source>
        <dbReference type="Proteomes" id="UP000199009"/>
    </source>
</evidence>
<evidence type="ECO:0000256" key="10">
    <source>
        <dbReference type="SAM" id="Phobius"/>
    </source>
</evidence>
<dbReference type="InterPro" id="IPR003439">
    <property type="entry name" value="ABC_transporter-like_ATP-bd"/>
</dbReference>
<feature type="transmembrane region" description="Helical" evidence="10">
    <location>
        <begin position="352"/>
        <end position="372"/>
    </location>
</feature>
<dbReference type="InterPro" id="IPR017871">
    <property type="entry name" value="ABC_transporter-like_CS"/>
</dbReference>
<keyword evidence="4 10" id="KW-0812">Transmembrane</keyword>
<evidence type="ECO:0000256" key="9">
    <source>
        <dbReference type="ARBA" id="ARBA00061644"/>
    </source>
</evidence>
<sequence>MSDVQTDAAGEAVLGANRPLLLTDPMRSWQVVRGVVELFAIGGESDPPTARLHIATVTTGERLFGVADDAGIRLLAVGGVDTVVRARTIDEDAATDRLAWIGVLADADGGTPESADAASDPDPLARLIAAVHRRRAEIEAEGVARVRAQRGGRASAMTGALDGLRALVDRQDPIPVTADDDDPVDAAFAVVATSLGLTSTAPPAGRGSADRVTLLARYARVRTRRVTLTGDWWRQDSGPMIGFLADGHRPVALVPRGATRYELVDPRARSRVVVNATIAATVEPDAVVVYRPLPDGPLTIGGLLRSALVHTRSDVAWLVAYAIASALIALVVPIVTGRIVGVVIPEADVPELVQLTLALAIAAIAAALFQYATATAVVRTQGRLDGYLVPAVWGRLLSLPTAFFRRYSAGDLAVRVQSVDAMVRVVGSGAVVALLGVATAVVSLALIWFYSVSFGIIATLLVAALGVVVWFAGRAQYRRAQAVERTAGQLSGLVLEFVSGISKLRVAGADEKAFGRWAERFRARRVAWNDVRRAQNVVTVSIAVFPVLSSLVLFAVVGLSEPDAISAGVFLAINAAFGQVVAAVVSITLVVTQLVQAAPAMKRMVPVIAEVPEDDASKTDPGVLRGAVDYSGVTFRYLEDGPVVLDDVSIRIPAGSSVALVGPSGSGKSTLGRLLLGFEVPEEGGIYLDDQDLAGLDLRAVRRQLGVVLQSVEPLPGSILSNILGDAVDLTIDDAWRAAERAGLAEDLRAMPMGMHTVITEGGSTLSGGQRQRLLIARALAGDPRVLLFDEATSALDNVTQSIVAESLAALSVTRIVIAHRLSTVRDADRIYYLERGRVLESGSFDELMALGGRFAAQAQRQLA</sequence>
<dbReference type="SMART" id="SM00382">
    <property type="entry name" value="AAA"/>
    <property type="match status" value="1"/>
</dbReference>
<evidence type="ECO:0000256" key="2">
    <source>
        <dbReference type="ARBA" id="ARBA00022448"/>
    </source>
</evidence>
<accession>A0A1G7YHK0</accession>
<evidence type="ECO:0000256" key="6">
    <source>
        <dbReference type="ARBA" id="ARBA00022840"/>
    </source>
</evidence>
<evidence type="ECO:0000259" key="11">
    <source>
        <dbReference type="PROSITE" id="PS50893"/>
    </source>
</evidence>
<dbReference type="SUPFAM" id="SSF52540">
    <property type="entry name" value="P-loop containing nucleoside triphosphate hydrolases"/>
    <property type="match status" value="1"/>
</dbReference>
<evidence type="ECO:0000256" key="8">
    <source>
        <dbReference type="ARBA" id="ARBA00023136"/>
    </source>
</evidence>
<keyword evidence="3" id="KW-1003">Cell membrane</keyword>
<dbReference type="NCBIfam" id="TIGR03797">
    <property type="entry name" value="NHLM_micro_ABC2"/>
    <property type="match status" value="1"/>
</dbReference>
<evidence type="ECO:0000256" key="5">
    <source>
        <dbReference type="ARBA" id="ARBA00022741"/>
    </source>
</evidence>
<dbReference type="SUPFAM" id="SSF90123">
    <property type="entry name" value="ABC transporter transmembrane region"/>
    <property type="match status" value="1"/>
</dbReference>
<dbReference type="Proteomes" id="UP000199009">
    <property type="component" value="Chromosome I"/>
</dbReference>
<evidence type="ECO:0000259" key="12">
    <source>
        <dbReference type="PROSITE" id="PS50929"/>
    </source>
</evidence>
<dbReference type="Pfam" id="PF00005">
    <property type="entry name" value="ABC_tran"/>
    <property type="match status" value="1"/>
</dbReference>
<dbReference type="Pfam" id="PF00664">
    <property type="entry name" value="ABC_membrane"/>
    <property type="match status" value="1"/>
</dbReference>
<feature type="transmembrane region" description="Helical" evidence="10">
    <location>
        <begin position="454"/>
        <end position="472"/>
    </location>
</feature>
<dbReference type="InterPro" id="IPR022515">
    <property type="entry name" value="NHPM_micro_ABC2"/>
</dbReference>
<proteinExistence type="inferred from homology"/>
<dbReference type="InterPro" id="IPR039421">
    <property type="entry name" value="Type_1_exporter"/>
</dbReference>
<dbReference type="GO" id="GO:0034040">
    <property type="term" value="F:ATPase-coupled lipid transmembrane transporter activity"/>
    <property type="evidence" value="ECO:0007669"/>
    <property type="project" value="TreeGrafter"/>
</dbReference>
<keyword evidence="5" id="KW-0547">Nucleotide-binding</keyword>
<keyword evidence="8 10" id="KW-0472">Membrane</keyword>
<evidence type="ECO:0000256" key="3">
    <source>
        <dbReference type="ARBA" id="ARBA00022475"/>
    </source>
</evidence>
<dbReference type="PROSITE" id="PS50929">
    <property type="entry name" value="ABC_TM1F"/>
    <property type="match status" value="1"/>
</dbReference>
<dbReference type="AlphaFoldDB" id="A0A1G7YHK0"/>
<reference evidence="13 14" key="1">
    <citation type="submission" date="2016-10" db="EMBL/GenBank/DDBJ databases">
        <authorList>
            <person name="de Groot N.N."/>
        </authorList>
    </citation>
    <scope>NUCLEOTIDE SEQUENCE [LARGE SCALE GENOMIC DNA]</scope>
    <source>
        <strain evidence="13 14">DSM 23142</strain>
    </source>
</reference>
<dbReference type="Gene3D" id="3.40.50.300">
    <property type="entry name" value="P-loop containing nucleotide triphosphate hydrolases"/>
    <property type="match status" value="1"/>
</dbReference>
<dbReference type="EMBL" id="LT629692">
    <property type="protein sequence ID" value="SDG96031.1"/>
    <property type="molecule type" value="Genomic_DNA"/>
</dbReference>
<evidence type="ECO:0000313" key="13">
    <source>
        <dbReference type="EMBL" id="SDG96031.1"/>
    </source>
</evidence>
<feature type="transmembrane region" description="Helical" evidence="10">
    <location>
        <begin position="315"/>
        <end position="340"/>
    </location>
</feature>
<comment type="similarity">
    <text evidence="9">Belongs to the ABC transporter superfamily. Lipid exporter (TC 3.A.1.106) family.</text>
</comment>
<dbReference type="InterPro" id="IPR011527">
    <property type="entry name" value="ABC1_TM_dom"/>
</dbReference>
<dbReference type="InterPro" id="IPR003593">
    <property type="entry name" value="AAA+_ATPase"/>
</dbReference>
<feature type="transmembrane region" description="Helical" evidence="10">
    <location>
        <begin position="425"/>
        <end position="448"/>
    </location>
</feature>
<keyword evidence="6 13" id="KW-0067">ATP-binding</keyword>
<feature type="transmembrane region" description="Helical" evidence="10">
    <location>
        <begin position="537"/>
        <end position="559"/>
    </location>
</feature>
<dbReference type="PANTHER" id="PTHR24221">
    <property type="entry name" value="ATP-BINDING CASSETTE SUB-FAMILY B"/>
    <property type="match status" value="1"/>
</dbReference>
<protein>
    <submittedName>
        <fullName evidence="13">NHLM bacteriocin system ABC transporter, ATP-binding protein</fullName>
    </submittedName>
</protein>
<gene>
    <name evidence="13" type="ORF">SAMN04489810_1761</name>
</gene>
<dbReference type="InterPro" id="IPR036640">
    <property type="entry name" value="ABC1_TM_sf"/>
</dbReference>
<feature type="transmembrane region" description="Helical" evidence="10">
    <location>
        <begin position="565"/>
        <end position="595"/>
    </location>
</feature>
<dbReference type="GO" id="GO:0140359">
    <property type="term" value="F:ABC-type transporter activity"/>
    <property type="evidence" value="ECO:0007669"/>
    <property type="project" value="InterPro"/>
</dbReference>
<dbReference type="InterPro" id="IPR027417">
    <property type="entry name" value="P-loop_NTPase"/>
</dbReference>
<dbReference type="GO" id="GO:0005886">
    <property type="term" value="C:plasma membrane"/>
    <property type="evidence" value="ECO:0007669"/>
    <property type="project" value="UniProtKB-SubCell"/>
</dbReference>
<dbReference type="FunFam" id="3.40.50.300:FF:000299">
    <property type="entry name" value="ABC transporter ATP-binding protein/permease"/>
    <property type="match status" value="1"/>
</dbReference>
<dbReference type="OrthoDB" id="9787557at2"/>
<feature type="domain" description="ABC transporter" evidence="11">
    <location>
        <begin position="628"/>
        <end position="861"/>
    </location>
</feature>
<dbReference type="PROSITE" id="PS00211">
    <property type="entry name" value="ABC_TRANSPORTER_1"/>
    <property type="match status" value="1"/>
</dbReference>
<organism evidence="13 14">
    <name type="scientific">Microbacterium pygmaeum</name>
    <dbReference type="NCBI Taxonomy" id="370764"/>
    <lineage>
        <taxon>Bacteria</taxon>
        <taxon>Bacillati</taxon>
        <taxon>Actinomycetota</taxon>
        <taxon>Actinomycetes</taxon>
        <taxon>Micrococcales</taxon>
        <taxon>Microbacteriaceae</taxon>
        <taxon>Microbacterium</taxon>
    </lineage>
</organism>
<evidence type="ECO:0000256" key="7">
    <source>
        <dbReference type="ARBA" id="ARBA00022989"/>
    </source>
</evidence>
<evidence type="ECO:0000256" key="4">
    <source>
        <dbReference type="ARBA" id="ARBA00022692"/>
    </source>
</evidence>
<dbReference type="GO" id="GO:0016887">
    <property type="term" value="F:ATP hydrolysis activity"/>
    <property type="evidence" value="ECO:0007669"/>
    <property type="project" value="InterPro"/>
</dbReference>
<feature type="domain" description="ABC transmembrane type-1" evidence="12">
    <location>
        <begin position="316"/>
        <end position="596"/>
    </location>
</feature>
<keyword evidence="7 10" id="KW-1133">Transmembrane helix</keyword>
<dbReference type="Gene3D" id="1.20.1560.10">
    <property type="entry name" value="ABC transporter type 1, transmembrane domain"/>
    <property type="match status" value="1"/>
</dbReference>
<dbReference type="PANTHER" id="PTHR24221:SF654">
    <property type="entry name" value="ATP-BINDING CASSETTE SUB-FAMILY B MEMBER 6"/>
    <property type="match status" value="1"/>
</dbReference>
<keyword evidence="14" id="KW-1185">Reference proteome</keyword>
<dbReference type="STRING" id="370764.SAMN04489810_1761"/>
<dbReference type="PROSITE" id="PS50893">
    <property type="entry name" value="ABC_TRANSPORTER_2"/>
    <property type="match status" value="1"/>
</dbReference>
<dbReference type="GO" id="GO:0005524">
    <property type="term" value="F:ATP binding"/>
    <property type="evidence" value="ECO:0007669"/>
    <property type="project" value="UniProtKB-KW"/>
</dbReference>
<keyword evidence="2" id="KW-0813">Transport</keyword>
<name>A0A1G7YHK0_9MICO</name>